<comment type="similarity">
    <text evidence="1">Belongs to the Lgt family.</text>
</comment>
<evidence type="ECO:0000256" key="5">
    <source>
        <dbReference type="ARBA" id="ARBA00022989"/>
    </source>
</evidence>
<evidence type="ECO:0000313" key="9">
    <source>
        <dbReference type="Proteomes" id="UP000249645"/>
    </source>
</evidence>
<dbReference type="PANTHER" id="PTHR30589">
    <property type="entry name" value="PROLIPOPROTEIN DIACYLGLYCERYL TRANSFERASE"/>
    <property type="match status" value="1"/>
</dbReference>
<dbReference type="PANTHER" id="PTHR30589:SF0">
    <property type="entry name" value="PHOSPHATIDYLGLYCEROL--PROLIPOPROTEIN DIACYLGLYCERYL TRANSFERASE"/>
    <property type="match status" value="1"/>
</dbReference>
<dbReference type="GO" id="GO:0005886">
    <property type="term" value="C:plasma membrane"/>
    <property type="evidence" value="ECO:0007669"/>
    <property type="project" value="InterPro"/>
</dbReference>
<dbReference type="Proteomes" id="UP000249645">
    <property type="component" value="Unassembled WGS sequence"/>
</dbReference>
<name>A0A2W5H521_9SPHI</name>
<accession>A0A2W5H521</accession>
<dbReference type="EMBL" id="QFOI01000134">
    <property type="protein sequence ID" value="PZP48989.1"/>
    <property type="molecule type" value="Genomic_DNA"/>
</dbReference>
<feature type="transmembrane region" description="Helical" evidence="7">
    <location>
        <begin position="163"/>
        <end position="183"/>
    </location>
</feature>
<evidence type="ECO:0000256" key="6">
    <source>
        <dbReference type="ARBA" id="ARBA00023136"/>
    </source>
</evidence>
<dbReference type="Pfam" id="PF01790">
    <property type="entry name" value="LGT"/>
    <property type="match status" value="1"/>
</dbReference>
<dbReference type="GO" id="GO:0008961">
    <property type="term" value="F:phosphatidylglycerol-prolipoprotein diacylglyceryl transferase activity"/>
    <property type="evidence" value="ECO:0007669"/>
    <property type="project" value="InterPro"/>
</dbReference>
<feature type="transmembrane region" description="Helical" evidence="7">
    <location>
        <begin position="15"/>
        <end position="34"/>
    </location>
</feature>
<protein>
    <submittedName>
        <fullName evidence="8">Diacylglyceryl transferase</fullName>
    </submittedName>
</protein>
<evidence type="ECO:0000256" key="3">
    <source>
        <dbReference type="ARBA" id="ARBA00022679"/>
    </source>
</evidence>
<dbReference type="InterPro" id="IPR001640">
    <property type="entry name" value="Lgt"/>
</dbReference>
<gene>
    <name evidence="8" type="ORF">DI598_08945</name>
</gene>
<reference evidence="8 9" key="1">
    <citation type="submission" date="2017-11" db="EMBL/GenBank/DDBJ databases">
        <title>Infants hospitalized years apart are colonized by the same room-sourced microbial strains.</title>
        <authorList>
            <person name="Brooks B."/>
            <person name="Olm M.R."/>
            <person name="Firek B.A."/>
            <person name="Baker R."/>
            <person name="Thomas B.C."/>
            <person name="Morowitz M.J."/>
            <person name="Banfield J.F."/>
        </authorList>
    </citation>
    <scope>NUCLEOTIDE SEQUENCE [LARGE SCALE GENOMIC DNA]</scope>
    <source>
        <strain evidence="8">S2_009_000_R2_76</strain>
    </source>
</reference>
<keyword evidence="6 7" id="KW-0472">Membrane</keyword>
<dbReference type="AlphaFoldDB" id="A0A2W5H521"/>
<evidence type="ECO:0000256" key="4">
    <source>
        <dbReference type="ARBA" id="ARBA00022692"/>
    </source>
</evidence>
<comment type="caution">
    <text evidence="8">The sequence shown here is derived from an EMBL/GenBank/DDBJ whole genome shotgun (WGS) entry which is preliminary data.</text>
</comment>
<keyword evidence="5 7" id="KW-1133">Transmembrane helix</keyword>
<proteinExistence type="inferred from homology"/>
<keyword evidence="4 7" id="KW-0812">Transmembrane</keyword>
<evidence type="ECO:0000256" key="7">
    <source>
        <dbReference type="SAM" id="Phobius"/>
    </source>
</evidence>
<feature type="transmembrane region" description="Helical" evidence="7">
    <location>
        <begin position="121"/>
        <end position="143"/>
    </location>
</feature>
<evidence type="ECO:0000256" key="1">
    <source>
        <dbReference type="ARBA" id="ARBA00007150"/>
    </source>
</evidence>
<evidence type="ECO:0000256" key="2">
    <source>
        <dbReference type="ARBA" id="ARBA00022475"/>
    </source>
</evidence>
<keyword evidence="2" id="KW-1003">Cell membrane</keyword>
<sequence length="254" mass="28540">MLDYPVRFYIGNHEILLHTFLEGVGIFVGMRLYYFFKRRKKDTVKLSTNTSLSLLAGATLGAFLGSHLLGCLENVPQWMASPNKKAYFLGNMTVVGGFLGGLMGVELAKMIVGEKSKTGDLFTYPLIVALIIGRIGCFSAGIYEETYGVTTSLPWGMDLGDGLKRHPVNLYEILFLVVLGFFIRYCQKKYELKDGATFKIFMISYLFFRFLLDFIKPGWRYCLGLGSIQLACIAGLIYYGKYIVKPILLTKNEG</sequence>
<dbReference type="GO" id="GO:0042158">
    <property type="term" value="P:lipoprotein biosynthetic process"/>
    <property type="evidence" value="ECO:0007669"/>
    <property type="project" value="InterPro"/>
</dbReference>
<evidence type="ECO:0000313" key="8">
    <source>
        <dbReference type="EMBL" id="PZP48989.1"/>
    </source>
</evidence>
<feature type="transmembrane region" description="Helical" evidence="7">
    <location>
        <begin position="195"/>
        <end position="212"/>
    </location>
</feature>
<feature type="transmembrane region" description="Helical" evidence="7">
    <location>
        <begin position="86"/>
        <end position="109"/>
    </location>
</feature>
<feature type="transmembrane region" description="Helical" evidence="7">
    <location>
        <begin position="218"/>
        <end position="239"/>
    </location>
</feature>
<keyword evidence="3 8" id="KW-0808">Transferase</keyword>
<feature type="transmembrane region" description="Helical" evidence="7">
    <location>
        <begin position="46"/>
        <end position="66"/>
    </location>
</feature>
<organism evidence="8 9">
    <name type="scientific">Pseudopedobacter saltans</name>
    <dbReference type="NCBI Taxonomy" id="151895"/>
    <lineage>
        <taxon>Bacteria</taxon>
        <taxon>Pseudomonadati</taxon>
        <taxon>Bacteroidota</taxon>
        <taxon>Sphingobacteriia</taxon>
        <taxon>Sphingobacteriales</taxon>
        <taxon>Sphingobacteriaceae</taxon>
        <taxon>Pseudopedobacter</taxon>
    </lineage>
</organism>